<evidence type="ECO:0000313" key="7">
    <source>
        <dbReference type="Proteomes" id="UP001168552"/>
    </source>
</evidence>
<feature type="domain" description="Cyclic nucleotide-binding" evidence="4">
    <location>
        <begin position="14"/>
        <end position="94"/>
    </location>
</feature>
<comment type="caution">
    <text evidence="6">The sequence shown here is derived from an EMBL/GenBank/DDBJ whole genome shotgun (WGS) entry which is preliminary data.</text>
</comment>
<keyword evidence="7" id="KW-1185">Reference proteome</keyword>
<keyword evidence="1" id="KW-0805">Transcription regulation</keyword>
<evidence type="ECO:0000259" key="5">
    <source>
        <dbReference type="PROSITE" id="PS51063"/>
    </source>
</evidence>
<keyword evidence="2" id="KW-0238">DNA-binding</keyword>
<accession>A0ABT8F7T6</accession>
<dbReference type="CDD" id="cd00038">
    <property type="entry name" value="CAP_ED"/>
    <property type="match status" value="1"/>
</dbReference>
<keyword evidence="3" id="KW-0804">Transcription</keyword>
<dbReference type="SUPFAM" id="SSF46785">
    <property type="entry name" value="Winged helix' DNA-binding domain"/>
    <property type="match status" value="1"/>
</dbReference>
<dbReference type="SUPFAM" id="SSF51206">
    <property type="entry name" value="cAMP-binding domain-like"/>
    <property type="match status" value="1"/>
</dbReference>
<dbReference type="EMBL" id="JAUHJS010000006">
    <property type="protein sequence ID" value="MDN4166299.1"/>
    <property type="molecule type" value="Genomic_DNA"/>
</dbReference>
<dbReference type="SMART" id="SM00100">
    <property type="entry name" value="cNMP"/>
    <property type="match status" value="1"/>
</dbReference>
<dbReference type="PANTHER" id="PTHR24567:SF74">
    <property type="entry name" value="HTH-TYPE TRANSCRIPTIONAL REGULATOR ARCR"/>
    <property type="match status" value="1"/>
</dbReference>
<dbReference type="Pfam" id="PF00027">
    <property type="entry name" value="cNMP_binding"/>
    <property type="match status" value="1"/>
</dbReference>
<evidence type="ECO:0000256" key="3">
    <source>
        <dbReference type="ARBA" id="ARBA00023163"/>
    </source>
</evidence>
<dbReference type="PROSITE" id="PS50042">
    <property type="entry name" value="CNMP_BINDING_3"/>
    <property type="match status" value="1"/>
</dbReference>
<dbReference type="RefSeq" id="WP_320004835.1">
    <property type="nucleotide sequence ID" value="NZ_JAUHJS010000006.1"/>
</dbReference>
<name>A0ABT8F7T6_9BACT</name>
<dbReference type="InterPro" id="IPR036390">
    <property type="entry name" value="WH_DNA-bd_sf"/>
</dbReference>
<dbReference type="PANTHER" id="PTHR24567">
    <property type="entry name" value="CRP FAMILY TRANSCRIPTIONAL REGULATORY PROTEIN"/>
    <property type="match status" value="1"/>
</dbReference>
<sequence>MEKGNIWFLESVDLFDILCPHKYKDLDKKHEFHEYKKDDFIYLSDDASTHIYLIAKGRVKIGTYTEDGKELVKTILSVGEIFGEMALTGEEKRSDFAQAMDNETTVCPMTIEDMEELMARNRPLSLKIIKLIGLRIKRLERRVEALVFKDARTRIVEFLKDMASEYGKKVGFEMMIPSHLTHKDIASLTGTSRQTVTTVLNELRDKNVITFNRRRLLIRDMDLLR</sequence>
<evidence type="ECO:0000259" key="4">
    <source>
        <dbReference type="PROSITE" id="PS50042"/>
    </source>
</evidence>
<dbReference type="InterPro" id="IPR000595">
    <property type="entry name" value="cNMP-bd_dom"/>
</dbReference>
<evidence type="ECO:0000313" key="6">
    <source>
        <dbReference type="EMBL" id="MDN4166299.1"/>
    </source>
</evidence>
<dbReference type="InterPro" id="IPR012318">
    <property type="entry name" value="HTH_CRP"/>
</dbReference>
<dbReference type="InterPro" id="IPR036388">
    <property type="entry name" value="WH-like_DNA-bd_sf"/>
</dbReference>
<dbReference type="InterPro" id="IPR014710">
    <property type="entry name" value="RmlC-like_jellyroll"/>
</dbReference>
<evidence type="ECO:0000256" key="1">
    <source>
        <dbReference type="ARBA" id="ARBA00023015"/>
    </source>
</evidence>
<dbReference type="PROSITE" id="PS51063">
    <property type="entry name" value="HTH_CRP_2"/>
    <property type="match status" value="1"/>
</dbReference>
<dbReference type="Gene3D" id="2.60.120.10">
    <property type="entry name" value="Jelly Rolls"/>
    <property type="match status" value="1"/>
</dbReference>
<dbReference type="CDD" id="cd00092">
    <property type="entry name" value="HTH_CRP"/>
    <property type="match status" value="1"/>
</dbReference>
<dbReference type="SMART" id="SM00419">
    <property type="entry name" value="HTH_CRP"/>
    <property type="match status" value="1"/>
</dbReference>
<feature type="domain" description="HTH crp-type" evidence="5">
    <location>
        <begin position="149"/>
        <end position="222"/>
    </location>
</feature>
<organism evidence="6 7">
    <name type="scientific">Shiella aurantiaca</name>
    <dbReference type="NCBI Taxonomy" id="3058365"/>
    <lineage>
        <taxon>Bacteria</taxon>
        <taxon>Pseudomonadati</taxon>
        <taxon>Bacteroidota</taxon>
        <taxon>Cytophagia</taxon>
        <taxon>Cytophagales</taxon>
        <taxon>Shiellaceae</taxon>
        <taxon>Shiella</taxon>
    </lineage>
</organism>
<proteinExistence type="predicted"/>
<dbReference type="Proteomes" id="UP001168552">
    <property type="component" value="Unassembled WGS sequence"/>
</dbReference>
<evidence type="ECO:0000256" key="2">
    <source>
        <dbReference type="ARBA" id="ARBA00023125"/>
    </source>
</evidence>
<dbReference type="Gene3D" id="1.10.10.10">
    <property type="entry name" value="Winged helix-like DNA-binding domain superfamily/Winged helix DNA-binding domain"/>
    <property type="match status" value="1"/>
</dbReference>
<reference evidence="6" key="1">
    <citation type="submission" date="2023-06" db="EMBL/GenBank/DDBJ databases">
        <title>Cytophagales bacterium Strain LB-30, isolated from soil.</title>
        <authorList>
            <person name="Liu B."/>
        </authorList>
    </citation>
    <scope>NUCLEOTIDE SEQUENCE</scope>
    <source>
        <strain evidence="6">LB-30</strain>
    </source>
</reference>
<dbReference type="InterPro" id="IPR018490">
    <property type="entry name" value="cNMP-bd_dom_sf"/>
</dbReference>
<dbReference type="Pfam" id="PF13545">
    <property type="entry name" value="HTH_Crp_2"/>
    <property type="match status" value="1"/>
</dbReference>
<dbReference type="InterPro" id="IPR050397">
    <property type="entry name" value="Env_Response_Regulators"/>
</dbReference>
<protein>
    <submittedName>
        <fullName evidence="6">Crp/Fnr family transcriptional regulator</fullName>
    </submittedName>
</protein>
<gene>
    <name evidence="6" type="ORF">QWY31_12360</name>
</gene>